<dbReference type="Gene3D" id="3.40.190.10">
    <property type="entry name" value="Periplasmic binding protein-like II"/>
    <property type="match status" value="1"/>
</dbReference>
<gene>
    <name evidence="5" type="ORF">METZ01_LOCUS166438</name>
</gene>
<dbReference type="AlphaFoldDB" id="A0A382BIT5"/>
<accession>A0A382BIT5</accession>
<evidence type="ECO:0000313" key="5">
    <source>
        <dbReference type="EMBL" id="SVB13584.1"/>
    </source>
</evidence>
<dbReference type="Pfam" id="PF00496">
    <property type="entry name" value="SBP_bac_5"/>
    <property type="match status" value="1"/>
</dbReference>
<evidence type="ECO:0000259" key="4">
    <source>
        <dbReference type="Pfam" id="PF00496"/>
    </source>
</evidence>
<evidence type="ECO:0000256" key="3">
    <source>
        <dbReference type="ARBA" id="ARBA00022729"/>
    </source>
</evidence>
<keyword evidence="2" id="KW-0813">Transport</keyword>
<dbReference type="CDD" id="cd08513">
    <property type="entry name" value="PBP2_thermophilic_Hb8_like"/>
    <property type="match status" value="1"/>
</dbReference>
<name>A0A382BIT5_9ZZZZ</name>
<sequence>MNKNQFAALTFLMIFLAACNFGNKALARDQIVIGITQFPATLNPNINSMLAKSYVLNMALRAVTTYDHNWNLVCLLCITLPTIENGLSQPETLSNGNTGVASTYTIHPDATWGDGTPVTTTDVLFTWEGGQHEKAGFAGHEGFKKILAIDVVDEKTFTLHSDRLSYNYNSLNNFYVLPSHLERTAFKQPAEYRFRTTYDTDPTNPGLYFGPYRIVGIESGVEVVLEQNPYWYGSKPHFQRIVVRVIENTAALEANLLSGAIDYVAGELGFTIEQALSFERRKGDRYHVVYKPGLIYEHLDFNLDNPIFSDRRVRQALLYALDRDQLVTQLFGGKQPVAHSNVSQLDQIYSKTVPIYDFDPDTAAKLLDGAGWSIFRDGIRHNADGDCLSFKLMTTAGNKSRELVQQVLQSQWRALGIEALIRNEPARVFFGETMTKRANHGMSMYAWLSAPESLPLSTLRSDSIPNADNGWSGQNYPGYENSHMDALIDAIEIELDPKIRSPLWAKLQKLYATDLPALPLFFRSEAYFFPKWLKGIRPTGHM</sequence>
<dbReference type="InterPro" id="IPR030678">
    <property type="entry name" value="Peptide/Ni-bd"/>
</dbReference>
<dbReference type="InterPro" id="IPR000914">
    <property type="entry name" value="SBP_5_dom"/>
</dbReference>
<evidence type="ECO:0000256" key="2">
    <source>
        <dbReference type="ARBA" id="ARBA00022448"/>
    </source>
</evidence>
<organism evidence="5">
    <name type="scientific">marine metagenome</name>
    <dbReference type="NCBI Taxonomy" id="408172"/>
    <lineage>
        <taxon>unclassified sequences</taxon>
        <taxon>metagenomes</taxon>
        <taxon>ecological metagenomes</taxon>
    </lineage>
</organism>
<keyword evidence="3" id="KW-0732">Signal</keyword>
<dbReference type="GO" id="GO:0043190">
    <property type="term" value="C:ATP-binding cassette (ABC) transporter complex"/>
    <property type="evidence" value="ECO:0007669"/>
    <property type="project" value="InterPro"/>
</dbReference>
<dbReference type="GO" id="GO:0042597">
    <property type="term" value="C:periplasmic space"/>
    <property type="evidence" value="ECO:0007669"/>
    <property type="project" value="UniProtKB-ARBA"/>
</dbReference>
<feature type="domain" description="Solute-binding protein family 5" evidence="4">
    <location>
        <begin position="103"/>
        <end position="450"/>
    </location>
</feature>
<comment type="similarity">
    <text evidence="1">Belongs to the bacterial solute-binding protein 5 family.</text>
</comment>
<dbReference type="Gene3D" id="3.90.76.10">
    <property type="entry name" value="Dipeptide-binding Protein, Domain 1"/>
    <property type="match status" value="1"/>
</dbReference>
<dbReference type="GO" id="GO:0015833">
    <property type="term" value="P:peptide transport"/>
    <property type="evidence" value="ECO:0007669"/>
    <property type="project" value="TreeGrafter"/>
</dbReference>
<reference evidence="5" key="1">
    <citation type="submission" date="2018-05" db="EMBL/GenBank/DDBJ databases">
        <authorList>
            <person name="Lanie J.A."/>
            <person name="Ng W.-L."/>
            <person name="Kazmierczak K.M."/>
            <person name="Andrzejewski T.M."/>
            <person name="Davidsen T.M."/>
            <person name="Wayne K.J."/>
            <person name="Tettelin H."/>
            <person name="Glass J.I."/>
            <person name="Rusch D."/>
            <person name="Podicherti R."/>
            <person name="Tsui H.-C.T."/>
            <person name="Winkler M.E."/>
        </authorList>
    </citation>
    <scope>NUCLEOTIDE SEQUENCE</scope>
</reference>
<dbReference type="EMBL" id="UINC01029963">
    <property type="protein sequence ID" value="SVB13584.1"/>
    <property type="molecule type" value="Genomic_DNA"/>
</dbReference>
<dbReference type="GO" id="GO:1904680">
    <property type="term" value="F:peptide transmembrane transporter activity"/>
    <property type="evidence" value="ECO:0007669"/>
    <property type="project" value="TreeGrafter"/>
</dbReference>
<dbReference type="Gene3D" id="3.10.105.10">
    <property type="entry name" value="Dipeptide-binding Protein, Domain 3"/>
    <property type="match status" value="1"/>
</dbReference>
<dbReference type="SUPFAM" id="SSF53850">
    <property type="entry name" value="Periplasmic binding protein-like II"/>
    <property type="match status" value="1"/>
</dbReference>
<feature type="non-terminal residue" evidence="5">
    <location>
        <position position="542"/>
    </location>
</feature>
<dbReference type="PIRSF" id="PIRSF002741">
    <property type="entry name" value="MppA"/>
    <property type="match status" value="1"/>
</dbReference>
<proteinExistence type="inferred from homology"/>
<evidence type="ECO:0000256" key="1">
    <source>
        <dbReference type="ARBA" id="ARBA00005695"/>
    </source>
</evidence>
<dbReference type="InterPro" id="IPR039424">
    <property type="entry name" value="SBP_5"/>
</dbReference>
<dbReference type="PANTHER" id="PTHR30290">
    <property type="entry name" value="PERIPLASMIC BINDING COMPONENT OF ABC TRANSPORTER"/>
    <property type="match status" value="1"/>
</dbReference>
<dbReference type="PROSITE" id="PS51257">
    <property type="entry name" value="PROKAR_LIPOPROTEIN"/>
    <property type="match status" value="1"/>
</dbReference>
<dbReference type="PANTHER" id="PTHR30290:SF9">
    <property type="entry name" value="OLIGOPEPTIDE-BINDING PROTEIN APPA"/>
    <property type="match status" value="1"/>
</dbReference>
<protein>
    <recommendedName>
        <fullName evidence="4">Solute-binding protein family 5 domain-containing protein</fullName>
    </recommendedName>
</protein>